<dbReference type="EMBL" id="MU805950">
    <property type="protein sequence ID" value="KAJ3844569.1"/>
    <property type="molecule type" value="Genomic_DNA"/>
</dbReference>
<accession>A0AA38PKE0</accession>
<proteinExistence type="predicted"/>
<keyword evidence="2" id="KW-1185">Reference proteome</keyword>
<evidence type="ECO:0000313" key="2">
    <source>
        <dbReference type="Proteomes" id="UP001163846"/>
    </source>
</evidence>
<reference evidence="1" key="1">
    <citation type="submission" date="2022-08" db="EMBL/GenBank/DDBJ databases">
        <authorList>
            <consortium name="DOE Joint Genome Institute"/>
            <person name="Min B."/>
            <person name="Riley R."/>
            <person name="Sierra-Patev S."/>
            <person name="Naranjo-Ortiz M."/>
            <person name="Looney B."/>
            <person name="Konkel Z."/>
            <person name="Slot J.C."/>
            <person name="Sakamoto Y."/>
            <person name="Steenwyk J.L."/>
            <person name="Rokas A."/>
            <person name="Carro J."/>
            <person name="Camarero S."/>
            <person name="Ferreira P."/>
            <person name="Molpeceres G."/>
            <person name="Ruiz-Duenas F.J."/>
            <person name="Serrano A."/>
            <person name="Henrissat B."/>
            <person name="Drula E."/>
            <person name="Hughes K.W."/>
            <person name="Mata J.L."/>
            <person name="Ishikawa N.K."/>
            <person name="Vargas-Isla R."/>
            <person name="Ushijima S."/>
            <person name="Smith C.A."/>
            <person name="Ahrendt S."/>
            <person name="Andreopoulos W."/>
            <person name="He G."/>
            <person name="Labutti K."/>
            <person name="Lipzen A."/>
            <person name="Ng V."/>
            <person name="Sandor L."/>
            <person name="Barry K."/>
            <person name="Martinez A.T."/>
            <person name="Xiao Y."/>
            <person name="Gibbons J.G."/>
            <person name="Terashima K."/>
            <person name="Hibbett D.S."/>
            <person name="Grigoriev I.V."/>
        </authorList>
    </citation>
    <scope>NUCLEOTIDE SEQUENCE</scope>
    <source>
        <strain evidence="1">TFB9207</strain>
    </source>
</reference>
<evidence type="ECO:0000313" key="1">
    <source>
        <dbReference type="EMBL" id="KAJ3844569.1"/>
    </source>
</evidence>
<dbReference type="AlphaFoldDB" id="A0AA38PKE0"/>
<comment type="caution">
    <text evidence="1">The sequence shown here is derived from an EMBL/GenBank/DDBJ whole genome shotgun (WGS) entry which is preliminary data.</text>
</comment>
<protein>
    <submittedName>
        <fullName evidence="1">Uncharacterized protein</fullName>
    </submittedName>
</protein>
<dbReference type="Proteomes" id="UP001163846">
    <property type="component" value="Unassembled WGS sequence"/>
</dbReference>
<organism evidence="1 2">
    <name type="scientific">Lentinula raphanica</name>
    <dbReference type="NCBI Taxonomy" id="153919"/>
    <lineage>
        <taxon>Eukaryota</taxon>
        <taxon>Fungi</taxon>
        <taxon>Dikarya</taxon>
        <taxon>Basidiomycota</taxon>
        <taxon>Agaricomycotina</taxon>
        <taxon>Agaricomycetes</taxon>
        <taxon>Agaricomycetidae</taxon>
        <taxon>Agaricales</taxon>
        <taxon>Marasmiineae</taxon>
        <taxon>Omphalotaceae</taxon>
        <taxon>Lentinula</taxon>
    </lineage>
</organism>
<name>A0AA38PKE0_9AGAR</name>
<sequence>MAENAPAPKTYPYDIKALDEVHPDLANIAKLPRAASIVAGTPLNPSHIKDAEWELENLIRLKNSAIDIVTDEVLASGAQRVLAINTVQSSVKFNGDVKDIFAAIAELSTTVKELSTMVKDEFNTIKGELNAVKEKVDTVDVNCQNIARRARNSREIQTGRIQLKLLKSVPGFGTDLANAVRQPNTPAIHTTGLPPAIGTEGTYDVTQPNDLDHSDILRLISYYNEDFKIVLADELFERRHKFTVWHTLYD</sequence>
<gene>
    <name evidence="1" type="ORF">F5878DRAFT_601535</name>
</gene>